<keyword evidence="14 16" id="KW-0456">Lyase</keyword>
<keyword evidence="8 16" id="KW-0276">Fatty acid metabolism</keyword>
<evidence type="ECO:0000256" key="3">
    <source>
        <dbReference type="ARBA" id="ARBA00007811"/>
    </source>
</evidence>
<keyword evidence="19" id="KW-1185">Reference proteome</keyword>
<feature type="domain" description="CS" evidence="17">
    <location>
        <begin position="8"/>
        <end position="83"/>
    </location>
</feature>
<accession>A0A9N9RX98</accession>
<keyword evidence="11 16" id="KW-0443">Lipid metabolism</keyword>
<evidence type="ECO:0000259" key="17">
    <source>
        <dbReference type="Pfam" id="PF04969"/>
    </source>
</evidence>
<dbReference type="InterPro" id="IPR008978">
    <property type="entry name" value="HSP20-like_chaperone"/>
</dbReference>
<evidence type="ECO:0000256" key="10">
    <source>
        <dbReference type="ARBA" id="ARBA00023054"/>
    </source>
</evidence>
<feature type="transmembrane region" description="Helical" evidence="16">
    <location>
        <begin position="154"/>
        <end position="177"/>
    </location>
</feature>
<dbReference type="CDD" id="cd06465">
    <property type="entry name" value="p23_hB-ind1_like"/>
    <property type="match status" value="1"/>
</dbReference>
<dbReference type="Pfam" id="PF04387">
    <property type="entry name" value="PTPLA"/>
    <property type="match status" value="1"/>
</dbReference>
<evidence type="ECO:0000256" key="6">
    <source>
        <dbReference type="ARBA" id="ARBA00022692"/>
    </source>
</evidence>
<dbReference type="AlphaFoldDB" id="A0A9N9RX98"/>
<dbReference type="GO" id="GO:0042761">
    <property type="term" value="P:very long-chain fatty acid biosynthetic process"/>
    <property type="evidence" value="ECO:0007669"/>
    <property type="project" value="TreeGrafter"/>
</dbReference>
<evidence type="ECO:0000256" key="5">
    <source>
        <dbReference type="ARBA" id="ARBA00022516"/>
    </source>
</evidence>
<name>A0A9N9RX98_9DIPT</name>
<evidence type="ECO:0000256" key="2">
    <source>
        <dbReference type="ARBA" id="ARBA00005194"/>
    </source>
</evidence>
<gene>
    <name evidence="18" type="ORF">CHIRRI_LOCUS7708</name>
</gene>
<comment type="subcellular location">
    <subcellularLocation>
        <location evidence="1 16">Endoplasmic reticulum membrane</location>
        <topology evidence="1 16">Multi-pass membrane protein</topology>
    </subcellularLocation>
</comment>
<dbReference type="Pfam" id="PF04969">
    <property type="entry name" value="CS"/>
    <property type="match status" value="1"/>
</dbReference>
<comment type="function">
    <text evidence="16">Catalyzes the third of the four reactions of the long-chain fatty acids elongation cycle. This endoplasmic reticulum-bound enzymatic process, allows the addition of two carbons to the chain of long- and very long-chain fatty acids/VLCFAs per cycle. This enzyme catalyzes the dehydration of the 3-hydroxyacyl-CoA intermediate into trans-2,3-enoyl-CoA, within each cycle of fatty acid elongation. Thereby, it participates to the production of VLCFAs of different chain lengths that are involved in multiple biological processes as precursors of membrane lipids and lipid mediators.</text>
</comment>
<organism evidence="18 19">
    <name type="scientific">Chironomus riparius</name>
    <dbReference type="NCBI Taxonomy" id="315576"/>
    <lineage>
        <taxon>Eukaryota</taxon>
        <taxon>Metazoa</taxon>
        <taxon>Ecdysozoa</taxon>
        <taxon>Arthropoda</taxon>
        <taxon>Hexapoda</taxon>
        <taxon>Insecta</taxon>
        <taxon>Pterygota</taxon>
        <taxon>Neoptera</taxon>
        <taxon>Endopterygota</taxon>
        <taxon>Diptera</taxon>
        <taxon>Nematocera</taxon>
        <taxon>Chironomoidea</taxon>
        <taxon>Chironomidae</taxon>
        <taxon>Chironominae</taxon>
        <taxon>Chironomus</taxon>
    </lineage>
</organism>
<proteinExistence type="inferred from homology"/>
<dbReference type="OrthoDB" id="2157530at2759"/>
<keyword evidence="12 16" id="KW-0472">Membrane</keyword>
<evidence type="ECO:0000256" key="9">
    <source>
        <dbReference type="ARBA" id="ARBA00022989"/>
    </source>
</evidence>
<keyword evidence="13 16" id="KW-0275">Fatty acid biosynthesis</keyword>
<evidence type="ECO:0000256" key="11">
    <source>
        <dbReference type="ARBA" id="ARBA00023098"/>
    </source>
</evidence>
<reference evidence="18" key="1">
    <citation type="submission" date="2022-01" db="EMBL/GenBank/DDBJ databases">
        <authorList>
            <person name="King R."/>
        </authorList>
    </citation>
    <scope>NUCLEOTIDE SEQUENCE</scope>
</reference>
<dbReference type="InterPro" id="IPR007482">
    <property type="entry name" value="Tyr_Pase-like_PTPLA"/>
</dbReference>
<comment type="similarity">
    <text evidence="3 16">Belongs to the very long-chain fatty acids dehydratase HACD family.</text>
</comment>
<dbReference type="GO" id="GO:0102158">
    <property type="term" value="F:very-long-chain (3R)-3-hydroxyacyl-CoA dehydratase activity"/>
    <property type="evidence" value="ECO:0007669"/>
    <property type="project" value="UniProtKB-EC"/>
</dbReference>
<evidence type="ECO:0000256" key="16">
    <source>
        <dbReference type="RuleBase" id="RU363109"/>
    </source>
</evidence>
<dbReference type="Proteomes" id="UP001153620">
    <property type="component" value="Chromosome 2"/>
</dbReference>
<evidence type="ECO:0000256" key="12">
    <source>
        <dbReference type="ARBA" id="ARBA00023136"/>
    </source>
</evidence>
<evidence type="ECO:0000256" key="13">
    <source>
        <dbReference type="ARBA" id="ARBA00023160"/>
    </source>
</evidence>
<dbReference type="GO" id="GO:0030148">
    <property type="term" value="P:sphingolipid biosynthetic process"/>
    <property type="evidence" value="ECO:0007669"/>
    <property type="project" value="TreeGrafter"/>
</dbReference>
<comment type="pathway">
    <text evidence="2 16">Lipid metabolism; fatty acid biosynthesis.</text>
</comment>
<evidence type="ECO:0000256" key="7">
    <source>
        <dbReference type="ARBA" id="ARBA00022824"/>
    </source>
</evidence>
<keyword evidence="6 16" id="KW-0812">Transmembrane</keyword>
<evidence type="ECO:0000313" key="19">
    <source>
        <dbReference type="Proteomes" id="UP001153620"/>
    </source>
</evidence>
<dbReference type="Gene3D" id="2.60.40.790">
    <property type="match status" value="1"/>
</dbReference>
<comment type="catalytic activity">
    <reaction evidence="16">
        <text>a very-long-chain (3R)-3-hydroxyacyl-CoA = a very-long-chain (2E)-enoyl-CoA + H2O</text>
        <dbReference type="Rhea" id="RHEA:45812"/>
        <dbReference type="ChEBI" id="CHEBI:15377"/>
        <dbReference type="ChEBI" id="CHEBI:83728"/>
        <dbReference type="ChEBI" id="CHEBI:85440"/>
        <dbReference type="EC" id="4.2.1.134"/>
    </reaction>
</comment>
<feature type="transmembrane region" description="Helical" evidence="16">
    <location>
        <begin position="326"/>
        <end position="348"/>
    </location>
</feature>
<dbReference type="PANTHER" id="PTHR11035">
    <property type="entry name" value="VERY-LONG-CHAIN (3R)-3-HYDROXYACYL-COA DEHYDRATASE"/>
    <property type="match status" value="1"/>
</dbReference>
<dbReference type="GO" id="GO:0030497">
    <property type="term" value="P:fatty acid elongation"/>
    <property type="evidence" value="ECO:0007669"/>
    <property type="project" value="TreeGrafter"/>
</dbReference>
<dbReference type="SUPFAM" id="SSF49764">
    <property type="entry name" value="HSP20-like chaperones"/>
    <property type="match status" value="1"/>
</dbReference>
<dbReference type="InterPro" id="IPR007052">
    <property type="entry name" value="CS_dom"/>
</dbReference>
<dbReference type="GO" id="GO:0005789">
    <property type="term" value="C:endoplasmic reticulum membrane"/>
    <property type="evidence" value="ECO:0007669"/>
    <property type="project" value="UniProtKB-SubCell"/>
</dbReference>
<evidence type="ECO:0000256" key="15">
    <source>
        <dbReference type="ARBA" id="ARBA00025733"/>
    </source>
</evidence>
<comment type="similarity">
    <text evidence="15">Belongs to the p23/wos2 family.</text>
</comment>
<dbReference type="PANTHER" id="PTHR11035:SF35">
    <property type="entry name" value="VERY-LONG-CHAIN (3R)-3-HYDROXYACYL-COA DEHYDRATASE"/>
    <property type="match status" value="1"/>
</dbReference>
<evidence type="ECO:0000256" key="14">
    <source>
        <dbReference type="ARBA" id="ARBA00023239"/>
    </source>
</evidence>
<evidence type="ECO:0000256" key="1">
    <source>
        <dbReference type="ARBA" id="ARBA00004477"/>
    </source>
</evidence>
<protein>
    <recommendedName>
        <fullName evidence="4 16">Very-long-chain (3R)-3-hydroxyacyl-CoA dehydratase</fullName>
        <ecNumber evidence="4 16">4.2.1.134</ecNumber>
    </recommendedName>
</protein>
<keyword evidence="9 16" id="KW-1133">Transmembrane helix</keyword>
<reference evidence="18" key="2">
    <citation type="submission" date="2022-10" db="EMBL/GenBank/DDBJ databases">
        <authorList>
            <consortium name="ENA_rothamsted_submissions"/>
            <consortium name="culmorum"/>
            <person name="King R."/>
        </authorList>
    </citation>
    <scope>NUCLEOTIDE SEQUENCE</scope>
</reference>
<dbReference type="FunFam" id="2.60.40.790:FF:000013">
    <property type="entry name" value="Very-long-chain (3R)-3-hydroxyacyl-CoA dehydratase"/>
    <property type="match status" value="1"/>
</dbReference>
<dbReference type="EMBL" id="OU895878">
    <property type="protein sequence ID" value="CAG9804829.1"/>
    <property type="molecule type" value="Genomic_DNA"/>
</dbReference>
<feature type="transmembrane region" description="Helical" evidence="16">
    <location>
        <begin position="286"/>
        <end position="306"/>
    </location>
</feature>
<keyword evidence="5 16" id="KW-0444">Lipid biosynthesis</keyword>
<feature type="transmembrane region" description="Helical" evidence="16">
    <location>
        <begin position="247"/>
        <end position="265"/>
    </location>
</feature>
<comment type="caution">
    <text evidence="16">Lacks conserved residue(s) required for the propagation of feature annotation.</text>
</comment>
<dbReference type="EC" id="4.2.1.134" evidence="4 16"/>
<evidence type="ECO:0000256" key="4">
    <source>
        <dbReference type="ARBA" id="ARBA00013122"/>
    </source>
</evidence>
<keyword evidence="7 16" id="KW-0256">Endoplasmic reticulum</keyword>
<evidence type="ECO:0000256" key="8">
    <source>
        <dbReference type="ARBA" id="ARBA00022832"/>
    </source>
</evidence>
<evidence type="ECO:0000313" key="18">
    <source>
        <dbReference type="EMBL" id="CAG9804829.1"/>
    </source>
</evidence>
<sequence>MLSISPFVYWAQTAEQISLKIDLKDVKEYKIKSDNTKFNFSASGVGARGLQEYKFTLDLLNEIDHEKVKSINTDNKVDIFIPKLKSGFWPRLICQQQKPTWLKIDFDRWKSEDMDDEDEEENHRNIMKDYPDMYDRLQKEELGFRKESLKKVYLIFYNLFQFVGFTYVLTVMGIRYYRDGEESMPGTYEAVGNAFKFIQLLQYLEVMHPIFGYTKGGALMPFIQVTGRNFILFAMLEYEPRMLTKPVVFYLFIVWASIEIVRYPYYLTQLFKFEIGILTWLRYSMWIPLYPLGVLCEGIIILRNIPYFEETKRLSIEMPNKLNWTFHMPTFLYLYLTFLILPGIIFIMSHMQKIRAKKLGRRSKFD</sequence>
<keyword evidence="10" id="KW-0175">Coiled coil</keyword>